<dbReference type="InterPro" id="IPR000897">
    <property type="entry name" value="SRP54_GTPase_dom"/>
</dbReference>
<dbReference type="PANTHER" id="PTHR43134">
    <property type="entry name" value="SIGNAL RECOGNITION PARTICLE RECEPTOR SUBUNIT ALPHA"/>
    <property type="match status" value="1"/>
</dbReference>
<evidence type="ECO:0000256" key="3">
    <source>
        <dbReference type="ARBA" id="ARBA00022741"/>
    </source>
</evidence>
<dbReference type="Gene3D" id="3.40.50.300">
    <property type="entry name" value="P-loop containing nucleotide triphosphate hydrolases"/>
    <property type="match status" value="1"/>
</dbReference>
<dbReference type="InterPro" id="IPR004390">
    <property type="entry name" value="SR_rcpt_FtsY"/>
</dbReference>
<dbReference type="SMART" id="SM00382">
    <property type="entry name" value="AAA"/>
    <property type="match status" value="1"/>
</dbReference>
<name>A0A3D4S4Q7_9ENTE</name>
<dbReference type="InterPro" id="IPR042101">
    <property type="entry name" value="SRP54_N_sf"/>
</dbReference>
<dbReference type="Gene3D" id="1.20.120.140">
    <property type="entry name" value="Signal recognition particle SRP54, nucleotide-binding domain"/>
    <property type="match status" value="1"/>
</dbReference>
<dbReference type="GO" id="GO:0005737">
    <property type="term" value="C:cytoplasm"/>
    <property type="evidence" value="ECO:0007669"/>
    <property type="project" value="UniProtKB-SubCell"/>
</dbReference>
<keyword evidence="5 9" id="KW-0342">GTP-binding</keyword>
<evidence type="ECO:0000256" key="6">
    <source>
        <dbReference type="ARBA" id="ARBA00023136"/>
    </source>
</evidence>
<keyword evidence="3 9" id="KW-0547">Nucleotide-binding</keyword>
<protein>
    <recommendedName>
        <fullName evidence="9">Signal recognition particle receptor FtsY</fullName>
        <shortName evidence="9">SRP receptor</shortName>
        <ecNumber evidence="9">3.6.5.4</ecNumber>
    </recommendedName>
</protein>
<dbReference type="SUPFAM" id="SSF52540">
    <property type="entry name" value="P-loop containing nucleoside triphosphate hydrolases"/>
    <property type="match status" value="1"/>
</dbReference>
<dbReference type="HAMAP" id="MF_00920">
    <property type="entry name" value="FtsY"/>
    <property type="match status" value="1"/>
</dbReference>
<comment type="similarity">
    <text evidence="9">Belongs to the GTP-binding SRP family. FtsY subfamily.</text>
</comment>
<dbReference type="Proteomes" id="UP000262195">
    <property type="component" value="Unassembled WGS sequence"/>
</dbReference>
<dbReference type="GO" id="GO:0005886">
    <property type="term" value="C:plasma membrane"/>
    <property type="evidence" value="ECO:0007669"/>
    <property type="project" value="UniProtKB-SubCell"/>
</dbReference>
<evidence type="ECO:0000256" key="2">
    <source>
        <dbReference type="ARBA" id="ARBA00022490"/>
    </source>
</evidence>
<dbReference type="STRING" id="1121105.GCA_000421665_01117"/>
<dbReference type="PANTHER" id="PTHR43134:SF1">
    <property type="entry name" value="SIGNAL RECOGNITION PARTICLE RECEPTOR SUBUNIT ALPHA"/>
    <property type="match status" value="1"/>
</dbReference>
<dbReference type="InterPro" id="IPR003593">
    <property type="entry name" value="AAA+_ATPase"/>
</dbReference>
<evidence type="ECO:0000256" key="9">
    <source>
        <dbReference type="HAMAP-Rule" id="MF_00920"/>
    </source>
</evidence>
<dbReference type="SMART" id="SM00962">
    <property type="entry name" value="SRP54"/>
    <property type="match status" value="1"/>
</dbReference>
<dbReference type="CDD" id="cd17874">
    <property type="entry name" value="FtsY"/>
    <property type="match status" value="1"/>
</dbReference>
<feature type="domain" description="SRP54-type proteins GTP-binding" evidence="10">
    <location>
        <begin position="305"/>
        <end position="318"/>
    </location>
</feature>
<evidence type="ECO:0000256" key="1">
    <source>
        <dbReference type="ARBA" id="ARBA00022475"/>
    </source>
</evidence>
<dbReference type="GO" id="GO:0003924">
    <property type="term" value="F:GTPase activity"/>
    <property type="evidence" value="ECO:0007669"/>
    <property type="project" value="UniProtKB-UniRule"/>
</dbReference>
<gene>
    <name evidence="9" type="primary">ftsY</name>
    <name evidence="11" type="ORF">DIW15_03670</name>
</gene>
<evidence type="ECO:0000256" key="7">
    <source>
        <dbReference type="ARBA" id="ARBA00023170"/>
    </source>
</evidence>
<feature type="binding site" evidence="9">
    <location>
        <begin position="284"/>
        <end position="287"/>
    </location>
    <ligand>
        <name>GTP</name>
        <dbReference type="ChEBI" id="CHEBI:37565"/>
    </ligand>
</feature>
<evidence type="ECO:0000259" key="10">
    <source>
        <dbReference type="PROSITE" id="PS00300"/>
    </source>
</evidence>
<dbReference type="InterPro" id="IPR027417">
    <property type="entry name" value="P-loop_NTPase"/>
</dbReference>
<dbReference type="PROSITE" id="PS00300">
    <property type="entry name" value="SRP54"/>
    <property type="match status" value="1"/>
</dbReference>
<keyword evidence="2 9" id="KW-0963">Cytoplasm</keyword>
<dbReference type="FunFam" id="1.20.120.140:FF:000002">
    <property type="entry name" value="Signal recognition particle receptor FtsY"/>
    <property type="match status" value="1"/>
</dbReference>
<sequence>MGLFDRIKRAFTGEDETQEAIKQDEKKVVLDAYDEGMAKTRQSFSEKINTFLADFRSIDENFFDDLEETLISADVGFEMTLAITDALREEVKLKNARSTQAVKEAIVEKMVDIYEKGQAGLPTITENPNGPTVLLFVGVNGVGKTTTIGKLANSYKKAGKKVLLAAADTFRAGAIEQLKEWGKRADVFVVTGKAGGDPASVVYDAIKKAKEEHYDYLLVDTAGRLQTKVNLMNELAKINRIIEKGLGTPAQETLLVLDATTGQNALIQAKQFREAVPITGLILTKLDGTAKGGVILSIRHELDIPVKFVGLGEGIDDLRVFDPELYIMGLVKDLL</sequence>
<dbReference type="InterPro" id="IPR036225">
    <property type="entry name" value="SRP/SRP_N"/>
</dbReference>
<dbReference type="FunFam" id="3.40.50.300:FF:000053">
    <property type="entry name" value="Signal recognition particle receptor FtsY"/>
    <property type="match status" value="1"/>
</dbReference>
<comment type="function">
    <text evidence="9">Involved in targeting and insertion of nascent membrane proteins into the cytoplasmic membrane. Acts as a receptor for the complex formed by the signal recognition particle (SRP) and the ribosome-nascent chain (RNC).</text>
</comment>
<keyword evidence="6 9" id="KW-0472">Membrane</keyword>
<evidence type="ECO:0000256" key="8">
    <source>
        <dbReference type="ARBA" id="ARBA00048027"/>
    </source>
</evidence>
<dbReference type="GO" id="GO:0005047">
    <property type="term" value="F:signal recognition particle binding"/>
    <property type="evidence" value="ECO:0007669"/>
    <property type="project" value="TreeGrafter"/>
</dbReference>
<proteinExistence type="inferred from homology"/>
<comment type="caution">
    <text evidence="11">The sequence shown here is derived from an EMBL/GenBank/DDBJ whole genome shotgun (WGS) entry which is preliminary data.</text>
</comment>
<comment type="catalytic activity">
    <reaction evidence="8 9">
        <text>GTP + H2O = GDP + phosphate + H(+)</text>
        <dbReference type="Rhea" id="RHEA:19669"/>
        <dbReference type="ChEBI" id="CHEBI:15377"/>
        <dbReference type="ChEBI" id="CHEBI:15378"/>
        <dbReference type="ChEBI" id="CHEBI:37565"/>
        <dbReference type="ChEBI" id="CHEBI:43474"/>
        <dbReference type="ChEBI" id="CHEBI:58189"/>
        <dbReference type="EC" id="3.6.5.4"/>
    </reaction>
</comment>
<dbReference type="InterPro" id="IPR013822">
    <property type="entry name" value="Signal_recog_particl_SRP54_hlx"/>
</dbReference>
<keyword evidence="1 9" id="KW-1003">Cell membrane</keyword>
<dbReference type="SUPFAM" id="SSF47364">
    <property type="entry name" value="Domain of the SRP/SRP receptor G-proteins"/>
    <property type="match status" value="1"/>
</dbReference>
<evidence type="ECO:0000256" key="4">
    <source>
        <dbReference type="ARBA" id="ARBA00022801"/>
    </source>
</evidence>
<feature type="binding site" evidence="9">
    <location>
        <begin position="220"/>
        <end position="224"/>
    </location>
    <ligand>
        <name>GTP</name>
        <dbReference type="ChEBI" id="CHEBI:37565"/>
    </ligand>
</feature>
<keyword evidence="7 9" id="KW-0675">Receptor</keyword>
<dbReference type="GO" id="GO:0006614">
    <property type="term" value="P:SRP-dependent cotranslational protein targeting to membrane"/>
    <property type="evidence" value="ECO:0007669"/>
    <property type="project" value="InterPro"/>
</dbReference>
<dbReference type="AlphaFoldDB" id="A0A3D4S4Q7"/>
<comment type="subcellular location">
    <subcellularLocation>
        <location evidence="9">Cell membrane</location>
        <topology evidence="9">Peripheral membrane protein</topology>
        <orientation evidence="9">Cytoplasmic side</orientation>
    </subcellularLocation>
    <subcellularLocation>
        <location evidence="9">Cytoplasm</location>
    </subcellularLocation>
</comment>
<accession>A0A3D4S4Q7</accession>
<dbReference type="SMART" id="SM00963">
    <property type="entry name" value="SRP54_N"/>
    <property type="match status" value="1"/>
</dbReference>
<feature type="binding site" evidence="9">
    <location>
        <begin position="138"/>
        <end position="145"/>
    </location>
    <ligand>
        <name>GTP</name>
        <dbReference type="ChEBI" id="CHEBI:37565"/>
    </ligand>
</feature>
<dbReference type="EMBL" id="DQHO01000023">
    <property type="protein sequence ID" value="HCS93793.1"/>
    <property type="molecule type" value="Genomic_DNA"/>
</dbReference>
<organism evidence="11 12">
    <name type="scientific">Bavariicoccus seileri</name>
    <dbReference type="NCBI Taxonomy" id="549685"/>
    <lineage>
        <taxon>Bacteria</taxon>
        <taxon>Bacillati</taxon>
        <taxon>Bacillota</taxon>
        <taxon>Bacilli</taxon>
        <taxon>Lactobacillales</taxon>
        <taxon>Enterococcaceae</taxon>
        <taxon>Bavariicoccus</taxon>
    </lineage>
</organism>
<evidence type="ECO:0000313" key="11">
    <source>
        <dbReference type="EMBL" id="HCS93793.1"/>
    </source>
</evidence>
<dbReference type="RefSeq" id="WP_022796381.1">
    <property type="nucleotide sequence ID" value="NZ_JBQEAI010000012.1"/>
</dbReference>
<dbReference type="Pfam" id="PF00448">
    <property type="entry name" value="SRP54"/>
    <property type="match status" value="1"/>
</dbReference>
<evidence type="ECO:0000256" key="5">
    <source>
        <dbReference type="ARBA" id="ARBA00023134"/>
    </source>
</evidence>
<evidence type="ECO:0000313" key="12">
    <source>
        <dbReference type="Proteomes" id="UP000262195"/>
    </source>
</evidence>
<keyword evidence="4 9" id="KW-0378">Hydrolase</keyword>
<dbReference type="Pfam" id="PF02881">
    <property type="entry name" value="SRP54_N"/>
    <property type="match status" value="1"/>
</dbReference>
<dbReference type="EC" id="3.6.5.4" evidence="9"/>
<dbReference type="NCBIfam" id="TIGR00064">
    <property type="entry name" value="ftsY"/>
    <property type="match status" value="1"/>
</dbReference>
<reference evidence="11 12" key="1">
    <citation type="journal article" date="2018" name="Nat. Biotechnol.">
        <title>A standardized bacterial taxonomy based on genome phylogeny substantially revises the tree of life.</title>
        <authorList>
            <person name="Parks D.H."/>
            <person name="Chuvochina M."/>
            <person name="Waite D.W."/>
            <person name="Rinke C."/>
            <person name="Skarshewski A."/>
            <person name="Chaumeil P.A."/>
            <person name="Hugenholtz P."/>
        </authorList>
    </citation>
    <scope>NUCLEOTIDE SEQUENCE [LARGE SCALE GENOMIC DNA]</scope>
    <source>
        <strain evidence="11">UBA11306</strain>
    </source>
</reference>
<comment type="subunit">
    <text evidence="9">Part of the signal recognition particle protein translocation system, which is composed of SRP and FtsY.</text>
</comment>
<dbReference type="GO" id="GO:0005525">
    <property type="term" value="F:GTP binding"/>
    <property type="evidence" value="ECO:0007669"/>
    <property type="project" value="UniProtKB-UniRule"/>
</dbReference>